<keyword evidence="4 6" id="KW-0573">Peptidoglycan synthesis</keyword>
<proteinExistence type="predicted"/>
<dbReference type="Pfam" id="PF03734">
    <property type="entry name" value="YkuD"/>
    <property type="match status" value="1"/>
</dbReference>
<evidence type="ECO:0000256" key="6">
    <source>
        <dbReference type="PROSITE-ProRule" id="PRU01373"/>
    </source>
</evidence>
<keyword evidence="5 6" id="KW-0961">Cell wall biogenesis/degradation</keyword>
<evidence type="ECO:0000256" key="4">
    <source>
        <dbReference type="ARBA" id="ARBA00022984"/>
    </source>
</evidence>
<dbReference type="InterPro" id="IPR005490">
    <property type="entry name" value="LD_TPept_cat_dom"/>
</dbReference>
<dbReference type="PANTHER" id="PTHR30582">
    <property type="entry name" value="L,D-TRANSPEPTIDASE"/>
    <property type="match status" value="1"/>
</dbReference>
<name>A0A101V232_9ACTN</name>
<evidence type="ECO:0000313" key="9">
    <source>
        <dbReference type="EMBL" id="KUO21100.1"/>
    </source>
</evidence>
<gene>
    <name evidence="9" type="ORF">AQJ91_10685</name>
</gene>
<dbReference type="GO" id="GO:0071972">
    <property type="term" value="F:peptidoglycan L,D-transpeptidase activity"/>
    <property type="evidence" value="ECO:0007669"/>
    <property type="project" value="TreeGrafter"/>
</dbReference>
<evidence type="ECO:0000256" key="2">
    <source>
        <dbReference type="ARBA" id="ARBA00022679"/>
    </source>
</evidence>
<dbReference type="Gene3D" id="2.40.440.10">
    <property type="entry name" value="L,D-transpeptidase catalytic domain-like"/>
    <property type="match status" value="1"/>
</dbReference>
<evidence type="ECO:0000313" key="10">
    <source>
        <dbReference type="Proteomes" id="UP000053260"/>
    </source>
</evidence>
<keyword evidence="10" id="KW-1185">Reference proteome</keyword>
<dbReference type="SUPFAM" id="SSF141523">
    <property type="entry name" value="L,D-transpeptidase catalytic domain-like"/>
    <property type="match status" value="1"/>
</dbReference>
<comment type="pathway">
    <text evidence="1 6">Cell wall biogenesis; peptidoglycan biosynthesis.</text>
</comment>
<evidence type="ECO:0000259" key="8">
    <source>
        <dbReference type="PROSITE" id="PS52029"/>
    </source>
</evidence>
<dbReference type="Proteomes" id="UP000053260">
    <property type="component" value="Unassembled WGS sequence"/>
</dbReference>
<evidence type="ECO:0000256" key="3">
    <source>
        <dbReference type="ARBA" id="ARBA00022960"/>
    </source>
</evidence>
<dbReference type="InterPro" id="IPR038063">
    <property type="entry name" value="Transpep_catalytic_dom"/>
</dbReference>
<dbReference type="UniPathway" id="UPA00219"/>
<accession>A0A101V232</accession>
<keyword evidence="3 6" id="KW-0133">Cell shape</keyword>
<dbReference type="InterPro" id="IPR050979">
    <property type="entry name" value="LD-transpeptidase"/>
</dbReference>
<reference evidence="9 10" key="1">
    <citation type="submission" date="2015-10" db="EMBL/GenBank/DDBJ databases">
        <title>Draft genome sequence of Streptomyces sp. RV15, isolated from a marine sponge.</title>
        <authorList>
            <person name="Ruckert C."/>
            <person name="Abdelmohsen U.R."/>
            <person name="Winkler A."/>
            <person name="Hentschel U."/>
            <person name="Kalinowski J."/>
            <person name="Kampfer P."/>
            <person name="Glaeser S."/>
        </authorList>
    </citation>
    <scope>NUCLEOTIDE SEQUENCE [LARGE SCALE GENOMIC DNA]</scope>
    <source>
        <strain evidence="9 10">RV15</strain>
    </source>
</reference>
<dbReference type="PROSITE" id="PS52029">
    <property type="entry name" value="LD_TPASE"/>
    <property type="match status" value="1"/>
</dbReference>
<feature type="active site" description="Nucleophile" evidence="6">
    <location>
        <position position="269"/>
    </location>
</feature>
<dbReference type="GO" id="GO:0008360">
    <property type="term" value="P:regulation of cell shape"/>
    <property type="evidence" value="ECO:0007669"/>
    <property type="project" value="UniProtKB-UniRule"/>
</dbReference>
<dbReference type="RefSeq" id="WP_067018906.1">
    <property type="nucleotide sequence ID" value="NZ_KQ949079.1"/>
</dbReference>
<evidence type="ECO:0000256" key="7">
    <source>
        <dbReference type="SAM" id="SignalP"/>
    </source>
</evidence>
<organism evidence="9 10">
    <name type="scientific">Streptomyces dysideae</name>
    <dbReference type="NCBI Taxonomy" id="909626"/>
    <lineage>
        <taxon>Bacteria</taxon>
        <taxon>Bacillati</taxon>
        <taxon>Actinomycetota</taxon>
        <taxon>Actinomycetes</taxon>
        <taxon>Kitasatosporales</taxon>
        <taxon>Streptomycetaceae</taxon>
        <taxon>Streptomyces</taxon>
    </lineage>
</organism>
<dbReference type="GO" id="GO:0071555">
    <property type="term" value="P:cell wall organization"/>
    <property type="evidence" value="ECO:0007669"/>
    <property type="project" value="UniProtKB-UniRule"/>
</dbReference>
<dbReference type="PANTHER" id="PTHR30582:SF33">
    <property type="entry name" value="EXPORTED PROTEIN"/>
    <property type="match status" value="1"/>
</dbReference>
<feature type="signal peptide" evidence="7">
    <location>
        <begin position="1"/>
        <end position="29"/>
    </location>
</feature>
<feature type="domain" description="L,D-TPase catalytic" evidence="8">
    <location>
        <begin position="182"/>
        <end position="293"/>
    </location>
</feature>
<dbReference type="AlphaFoldDB" id="A0A101V232"/>
<protein>
    <submittedName>
        <fullName evidence="9">Tat pathway signal protein</fullName>
    </submittedName>
</protein>
<dbReference type="STRING" id="909626.AQJ91_10685"/>
<dbReference type="GO" id="GO:0018104">
    <property type="term" value="P:peptidoglycan-protein cross-linking"/>
    <property type="evidence" value="ECO:0007669"/>
    <property type="project" value="TreeGrafter"/>
</dbReference>
<dbReference type="EMBL" id="LMXB01000026">
    <property type="protein sequence ID" value="KUO21100.1"/>
    <property type="molecule type" value="Genomic_DNA"/>
</dbReference>
<comment type="caution">
    <text evidence="9">The sequence shown here is derived from an EMBL/GenBank/DDBJ whole genome shotgun (WGS) entry which is preliminary data.</text>
</comment>
<evidence type="ECO:0000256" key="5">
    <source>
        <dbReference type="ARBA" id="ARBA00023316"/>
    </source>
</evidence>
<dbReference type="GO" id="GO:0016740">
    <property type="term" value="F:transferase activity"/>
    <property type="evidence" value="ECO:0007669"/>
    <property type="project" value="UniProtKB-KW"/>
</dbReference>
<sequence length="299" mass="32743">MISRRIAYRGAAVLLAMATALPTAGTAAAAPVRPGPPVPGPASDLVPGVRPGPYQPWQSNTPDQVLPPTVYTPSAAEDAVEPVDAAAGTYDLVEYVPLGDAAARVACSKRTGPYQRQVERWLKLKADGKQSAADCKAIRAFQVKQKIKPANGFAGPVTWSTMQLISARKNPNAAKKCPVRTYRVACVDLGRQLTWVQKGKKVVYGPVPMRTGSPRYRTRTGWHTVYWRHKNHVSTLYNSPMPYAQFFSGGQAFHAVYDSIFTTEGSMGCVNLRLGDARKLWSVLKKDDRVYVWGRRPST</sequence>
<dbReference type="CDD" id="cd16913">
    <property type="entry name" value="YkuD_like"/>
    <property type="match status" value="1"/>
</dbReference>
<feature type="chain" id="PRO_5007108661" evidence="7">
    <location>
        <begin position="30"/>
        <end position="299"/>
    </location>
</feature>
<feature type="active site" description="Proton donor/acceptor" evidence="6">
    <location>
        <position position="254"/>
    </location>
</feature>
<dbReference type="GO" id="GO:0005576">
    <property type="term" value="C:extracellular region"/>
    <property type="evidence" value="ECO:0007669"/>
    <property type="project" value="TreeGrafter"/>
</dbReference>
<keyword evidence="7" id="KW-0732">Signal</keyword>
<evidence type="ECO:0000256" key="1">
    <source>
        <dbReference type="ARBA" id="ARBA00004752"/>
    </source>
</evidence>
<keyword evidence="2" id="KW-0808">Transferase</keyword>